<evidence type="ECO:0000256" key="4">
    <source>
        <dbReference type="ARBA" id="ARBA00012582"/>
    </source>
</evidence>
<dbReference type="EMBL" id="MN803433">
    <property type="protein sequence ID" value="QJD26153.1"/>
    <property type="molecule type" value="Viral_cRNA"/>
</dbReference>
<evidence type="ECO:0000256" key="27">
    <source>
        <dbReference type="SAM" id="MobiDB-lite"/>
    </source>
</evidence>
<dbReference type="InterPro" id="IPR026890">
    <property type="entry name" value="Mononeg_mRNAcap"/>
</dbReference>
<evidence type="ECO:0000256" key="3">
    <source>
        <dbReference type="ARBA" id="ARBA00012494"/>
    </source>
</evidence>
<dbReference type="InterPro" id="IPR014023">
    <property type="entry name" value="Mononeg_RNA_pol_cat"/>
</dbReference>
<keyword evidence="7" id="KW-0507">mRNA processing</keyword>
<dbReference type="Pfam" id="PF14314">
    <property type="entry name" value="Methyltrans_Mon_2nd"/>
    <property type="match status" value="1"/>
</dbReference>
<keyword evidence="11" id="KW-0547">Nucleotide-binding</keyword>
<accession>A0A6M3RVZ4</accession>
<evidence type="ECO:0000256" key="26">
    <source>
        <dbReference type="ARBA" id="ARBA00048548"/>
    </source>
</evidence>
<gene>
    <name evidence="30" type="primary">L</name>
</gene>
<evidence type="ECO:0000256" key="7">
    <source>
        <dbReference type="ARBA" id="ARBA00022664"/>
    </source>
</evidence>
<feature type="domain" description="Mononegavirus-type SAM-dependent 2'-O-MTase" evidence="29">
    <location>
        <begin position="1697"/>
        <end position="1895"/>
    </location>
</feature>
<evidence type="ECO:0000256" key="19">
    <source>
        <dbReference type="ARBA" id="ARBA00024494"/>
    </source>
</evidence>
<evidence type="ECO:0000256" key="25">
    <source>
        <dbReference type="ARBA" id="ARBA00047370"/>
    </source>
</evidence>
<evidence type="ECO:0000256" key="15">
    <source>
        <dbReference type="ARBA" id="ARBA00022953"/>
    </source>
</evidence>
<dbReference type="InterPro" id="IPR039530">
    <property type="entry name" value="L_methyltransferase_rhabdo"/>
</dbReference>
<keyword evidence="14" id="KW-0946">Virion</keyword>
<evidence type="ECO:0000313" key="30">
    <source>
        <dbReference type="EMBL" id="QJD26153.1"/>
    </source>
</evidence>
<dbReference type="PROSITE" id="PS51590">
    <property type="entry name" value="SAM_MT_MNV_L"/>
    <property type="match status" value="1"/>
</dbReference>
<evidence type="ECO:0000256" key="23">
    <source>
        <dbReference type="ARBA" id="ARBA00031012"/>
    </source>
</evidence>
<evidence type="ECO:0000256" key="1">
    <source>
        <dbReference type="ARBA" id="ARBA00004192"/>
    </source>
</evidence>
<keyword evidence="9" id="KW-0949">S-adenosyl-L-methionine</keyword>
<dbReference type="GO" id="GO:0016787">
    <property type="term" value="F:hydrolase activity"/>
    <property type="evidence" value="ECO:0007669"/>
    <property type="project" value="UniProtKB-KW"/>
</dbReference>
<dbReference type="Pfam" id="PF14318">
    <property type="entry name" value="Mononeg_mRNAcap"/>
    <property type="match status" value="1"/>
</dbReference>
<evidence type="ECO:0000256" key="16">
    <source>
        <dbReference type="ARBA" id="ARBA00023042"/>
    </source>
</evidence>
<evidence type="ECO:0000256" key="14">
    <source>
        <dbReference type="ARBA" id="ARBA00022844"/>
    </source>
</evidence>
<dbReference type="GO" id="GO:0003968">
    <property type="term" value="F:RNA-directed RNA polymerase activity"/>
    <property type="evidence" value="ECO:0007669"/>
    <property type="project" value="UniProtKB-KW"/>
</dbReference>
<reference evidence="30" key="1">
    <citation type="journal article" date="2020" name="ISME J.">
        <title>Characterization of viruses in a tapeworm: phylogenetic position, vertical transmission, and transmission to the parasitized host.</title>
        <authorList>
            <person name="Hahn M.A."/>
            <person name="Rosario K."/>
            <person name="Lucas P."/>
            <person name="Dheilly N.M."/>
        </authorList>
    </citation>
    <scope>NUCLEOTIDE SEQUENCE</scope>
    <source>
        <strain evidence="30">SsRV-SsAE</strain>
    </source>
</reference>
<keyword evidence="31" id="KW-1185">Reference proteome</keyword>
<comment type="subcellular location">
    <subcellularLocation>
        <location evidence="1">Host cytoplasm</location>
    </subcellularLocation>
    <subcellularLocation>
        <location evidence="2">Virion</location>
    </subcellularLocation>
</comment>
<evidence type="ECO:0000256" key="22">
    <source>
        <dbReference type="ARBA" id="ARBA00030436"/>
    </source>
</evidence>
<dbReference type="GO" id="GO:0005524">
    <property type="term" value="F:ATP binding"/>
    <property type="evidence" value="ECO:0007669"/>
    <property type="project" value="UniProtKB-KW"/>
</dbReference>
<dbReference type="Pfam" id="PF00946">
    <property type="entry name" value="Mononeg_RNA_pol"/>
    <property type="match status" value="1"/>
</dbReference>
<evidence type="ECO:0000256" key="5">
    <source>
        <dbReference type="ARBA" id="ARBA00022484"/>
    </source>
</evidence>
<evidence type="ECO:0000256" key="11">
    <source>
        <dbReference type="ARBA" id="ARBA00022741"/>
    </source>
</evidence>
<dbReference type="PROSITE" id="PS50526">
    <property type="entry name" value="RDRP_SSRNA_NEG_NONSEG"/>
    <property type="match status" value="1"/>
</dbReference>
<evidence type="ECO:0000256" key="2">
    <source>
        <dbReference type="ARBA" id="ARBA00004328"/>
    </source>
</evidence>
<dbReference type="Proteomes" id="UP001230221">
    <property type="component" value="Segment"/>
</dbReference>
<comment type="catalytic activity">
    <reaction evidence="24">
        <text>a 5'-end (5'-triphosphoguanosine)-adenylyl-adenylyl-cytidylyl-adenosine in mRNA + S-adenosyl-L-methionine = a 5'-end (5'-triphosphoguanosine)-(2'-O-methyladenylyl)-adenylyl-cytidylyl-adenosine in mRNA + S-adenosyl-L-homocysteine + H(+)</text>
        <dbReference type="Rhea" id="RHEA:65380"/>
        <dbReference type="Rhea" id="RHEA-COMP:16797"/>
        <dbReference type="Rhea" id="RHEA-COMP:16801"/>
        <dbReference type="ChEBI" id="CHEBI:15378"/>
        <dbReference type="ChEBI" id="CHEBI:57856"/>
        <dbReference type="ChEBI" id="CHEBI:59789"/>
        <dbReference type="ChEBI" id="CHEBI:156482"/>
        <dbReference type="ChEBI" id="CHEBI:156484"/>
    </reaction>
</comment>
<evidence type="ECO:0000256" key="24">
    <source>
        <dbReference type="ARBA" id="ARBA00047332"/>
    </source>
</evidence>
<evidence type="ECO:0000256" key="9">
    <source>
        <dbReference type="ARBA" id="ARBA00022691"/>
    </source>
</evidence>
<evidence type="ECO:0000256" key="20">
    <source>
        <dbReference type="ARBA" id="ARBA00024499"/>
    </source>
</evidence>
<evidence type="ECO:0000259" key="29">
    <source>
        <dbReference type="PROSITE" id="PS51590"/>
    </source>
</evidence>
<dbReference type="InterPro" id="IPR025786">
    <property type="entry name" value="Mononega_L_MeTrfase"/>
</dbReference>
<evidence type="ECO:0000313" key="31">
    <source>
        <dbReference type="Proteomes" id="UP001230221"/>
    </source>
</evidence>
<evidence type="ECO:0000256" key="8">
    <source>
        <dbReference type="ARBA" id="ARBA00022679"/>
    </source>
</evidence>
<dbReference type="GO" id="GO:0030430">
    <property type="term" value="C:host cell cytoplasm"/>
    <property type="evidence" value="ECO:0007669"/>
    <property type="project" value="UniProtKB-SubCell"/>
</dbReference>
<feature type="region of interest" description="Disordered" evidence="27">
    <location>
        <begin position="44"/>
        <end position="69"/>
    </location>
</feature>
<feature type="domain" description="RdRp catalytic" evidence="28">
    <location>
        <begin position="636"/>
        <end position="817"/>
    </location>
</feature>
<comment type="catalytic activity">
    <reaction evidence="20">
        <text>a 5'-end (5'-triphosphoguanosine)-(2'-O-methyladenylyl)-adenylyl-cytidylyl-adenosine in mRNA + S-adenosyl-L-methionine = a 5'-end (N(7)-methyl 5'-triphosphoguanosine)-(2'-O-methyladenylyl)-adenylyl-cytidylyl-adenosine in mRNA + S-adenosyl-L-homocysteine</text>
        <dbReference type="Rhea" id="RHEA:65440"/>
        <dbReference type="Rhea" id="RHEA-COMP:16798"/>
        <dbReference type="Rhea" id="RHEA-COMP:16801"/>
        <dbReference type="ChEBI" id="CHEBI:57856"/>
        <dbReference type="ChEBI" id="CHEBI:59789"/>
        <dbReference type="ChEBI" id="CHEBI:156482"/>
        <dbReference type="ChEBI" id="CHEBI:156483"/>
    </reaction>
</comment>
<dbReference type="EC" id="2.7.7.48" evidence="3"/>
<evidence type="ECO:0000256" key="10">
    <source>
        <dbReference type="ARBA" id="ARBA00022695"/>
    </source>
</evidence>
<keyword evidence="12" id="KW-0378">Hydrolase</keyword>
<protein>
    <recommendedName>
        <fullName evidence="23">Replicase</fullName>
        <ecNumber evidence="21">2.1.1.375</ecNumber>
        <ecNumber evidence="3">2.7.7.48</ecNumber>
        <ecNumber evidence="4">2.7.7.88</ecNumber>
    </recommendedName>
    <alternativeName>
        <fullName evidence="22">Transcriptase</fullName>
    </alternativeName>
</protein>
<dbReference type="GO" id="GO:0044423">
    <property type="term" value="C:virion component"/>
    <property type="evidence" value="ECO:0007669"/>
    <property type="project" value="UniProtKB-KW"/>
</dbReference>
<keyword evidence="16" id="KW-0506">mRNA capping</keyword>
<proteinExistence type="predicted"/>
<evidence type="ECO:0000256" key="13">
    <source>
        <dbReference type="ARBA" id="ARBA00022840"/>
    </source>
</evidence>
<comment type="catalytic activity">
    <reaction evidence="26">
        <text>GTP + H2O = GDP + phosphate + H(+)</text>
        <dbReference type="Rhea" id="RHEA:19669"/>
        <dbReference type="ChEBI" id="CHEBI:15377"/>
        <dbReference type="ChEBI" id="CHEBI:15378"/>
        <dbReference type="ChEBI" id="CHEBI:37565"/>
        <dbReference type="ChEBI" id="CHEBI:43474"/>
        <dbReference type="ChEBI" id="CHEBI:58189"/>
    </reaction>
</comment>
<evidence type="ECO:0000256" key="6">
    <source>
        <dbReference type="ARBA" id="ARBA00022603"/>
    </source>
</evidence>
<keyword evidence="8" id="KW-0808">Transferase</keyword>
<keyword evidence="6" id="KW-0489">Methyltransferase</keyword>
<name>A0A6M3RVZ4_9RHAB</name>
<keyword evidence="5" id="KW-0696">RNA-directed RNA polymerase</keyword>
<evidence type="ECO:0000256" key="12">
    <source>
        <dbReference type="ARBA" id="ARBA00022801"/>
    </source>
</evidence>
<dbReference type="GO" id="GO:0004482">
    <property type="term" value="F:mRNA 5'-cap (guanine-N7-)-methyltransferase activity"/>
    <property type="evidence" value="ECO:0007669"/>
    <property type="project" value="InterPro"/>
</dbReference>
<comment type="catalytic activity">
    <reaction evidence="19">
        <text>a 5'-end triphospho-adenylyl-adenylyl-cytidylyl-adenosine in mRNA + GDP + H(+) = a 5'-end (5'-triphosphoguanosine)-adenylyl-adenylyl-cytidylyl-adenosine in mRNA + diphosphate</text>
        <dbReference type="Rhea" id="RHEA:65436"/>
        <dbReference type="Rhea" id="RHEA-COMP:16797"/>
        <dbReference type="Rhea" id="RHEA-COMP:16799"/>
        <dbReference type="ChEBI" id="CHEBI:15378"/>
        <dbReference type="ChEBI" id="CHEBI:33019"/>
        <dbReference type="ChEBI" id="CHEBI:58189"/>
        <dbReference type="ChEBI" id="CHEBI:156484"/>
        <dbReference type="ChEBI" id="CHEBI:156503"/>
        <dbReference type="EC" id="2.7.7.88"/>
    </reaction>
</comment>
<evidence type="ECO:0000259" key="28">
    <source>
        <dbReference type="PROSITE" id="PS50526"/>
    </source>
</evidence>
<evidence type="ECO:0000256" key="18">
    <source>
        <dbReference type="ARBA" id="ARBA00023268"/>
    </source>
</evidence>
<sequence length="2167" mass="246529">MYADYREFVEDEVEYGEELRSKWDKIRERPYQFPNYHLSTALTTKNNDLSRDPSVADHELPPGSREMRGRRQVCTSKGLAEVDPVSLFTCFLIRTLGFMIKGVPEDRTRYHTTSSFPSRVGALIGVWTDRILGLHQDTTPNYASRFTETFDKIKEATSNNWLDDLRILSDTLRVMVLWRSHMMMKGKETGNPLPKDLADELKNYRISQETCNFMTCDKPVTQLAVEFLNKWKDETRIECTCETLTMTVTEASGKRFFGLMDIEHLLSWSDMIQSRWVVGVIIYGTSQWEYPAKIPLQVYADILRWGDYILARQGNSGYKIIKHYEGVLVSQAQLKLNNQDGMETLNDTPEAIIASFMEDAGDLGNSLIRTTEQLTPHQLIECMSFFRFWGHPIIDVQEGLEKLHLNCTLVKHIDNQFTEKLASDMARVLLSYYYWNGDGGGRHCWPEDANILKEESPILFEHIRRGSFPSRGEIYMIGDVWHKVQYKRIFDEAVEIPLLDLIGDKSHSMSKDELKQLLRTTRNSRMASPTKKLIISILKTKKIDPIKYLDYVNRFGFTDDELIIGLRGKEREMKLEGRFFSLMSFALRLYFVSTEYLANKYILPLFPEITMGLSGTDTMKMMCDLTSGMSGDDPVMAVLIHLDYEKWNNHQRHEANYPIFREVDKAFGWQSVFSLTHLIFQQSFIYYVERLDRLTNVGLSQLPFSWRGQKGGLEGLRQKMWTVVGALLLRRVGMHHNQKFSSIMQGDNQVVIAKYNLYSPVGTPERQAERVRLAENGKRVLKTIALYSQKLGLTTKIEETWISSSLLVYGKYPIIKGESAGMFLKIMSRLYSTSNDATPSITNVLSSTFTNGLTSSQRYINVTMPMIMTYWYGCLTIGRYMRFDPVLQEGMISMYHRATQGCTPRAASWNPTVNKIHFRILLDILFRDSILGGLGGCSPLRFFVRDFPDALCESVSAYRVIQSSSLLTNEEKLVFLNILHPSISSGKKSRKRLLESPYSLSITTAPHTKDVVKHNTAKELKISGKSWVANVDFNPCLNNNETSEELFVSRLFTITPCLPNFLSAVYSNTSYGVLEGLLNRISGPSTILSVCVGEQSQGFWQMVSSAEEKSLLSLYHKVFNYQVEKMKEPINCSATHCQKLRDDSWGLRVVGVTVPHPIEQIELIGVRNGCCAWCENRGFPQNEYVQVVVDPAVVNNPNIMFRRGSGTPYLGSATVEKRAVQSECEATSDQAPIRRLLKLLDTIDWFVSRETGVFKLLGEVASSVTDCPVVELYNLRTTTSGCALHRFFSDRNKRGGFSACAFNAATHLVITGDTLNKLNRDSENYIIVFQSIFLFVQQTLTEIANLGLRLDPCYHVHFSCPGCLIPAEEITLTSPNFLNWGVPKRVLRPINLPGETYPRNLGEQDIKPSTGFFSSNEVHIKIKERNPFSPNPETWMLEYHISQSVQFWVGLIIAVDGLRTRCMFDVQHVAFLTTILNKINYQDALEATVVGAYLEVAASCMEGRNHTGQIQKLKSIVADKWASASFSTGVLSAVNHSNLGDQIVHEDISSTFSYLIKSSELNLSLWSSILGAIESMSPLEIGLILERFSIIIIPTDMNTVGLSERLGMSFDSLEEWIHLNGLEGNFRPEFKYTPYDLKSLASELSSTGSPVLRSKKSYQLSVKMGCRLVWSWPEGYLTPQEENPKRWLRSPIIHFIRLIPELTSAWYKIADVFQLRPDTRDVMVIGDGNGGFSSYLVRKYPFIRVFFNSILEIQTAGGETLSPKTAPSFLRLSPEEKSRIVNWKVCTSMNSDLTSSSWAQDTVAFQEREGFKCDCIVSDVEIYSKPQYVQYLQNLSTYINLSERKPDLLLKTHWPTENWSQSPGFYTIRYCMSKGLTRVLRSRFSNPGAGEVYVDCRPNIGYEGPPCDELAANLAAIPQLFNPPLNTLRNEILSIPPDEIIPTSLDLSRNLGILFRIVNRFPKIPQGMSRYGEDYSLVSYGNLSRDVIQNYLRYSTTGKVWNLGQTLVTSLPEITEIVSWMLAISLLKAFLLNNEPAYRHVLSLINDGCIVQLVKNASEEMQGIHLLLYAGVNLPLGVKGFSAFKKIFLGRTRTLIQEHLRYMGGRFWTLKREYPGKEIDMFFTQMGLSVKCMYYPMFSSTSKASYLERWRAQIKGLFSEDQSQTST</sequence>
<comment type="catalytic activity">
    <reaction evidence="25">
        <text>a 5'-end (5'-triphosphoguanosine)-adenylyl-adenylyl-cytidylyl-adenosine in mRNA + 2 S-adenosyl-L-methionine = a 5'-end (N(7)-methyl 5'-triphosphoguanosine)-(2'-O-methyladenylyl)-adenylyl-cytidylyl-adenosine in mRNA + 2 S-adenosyl-L-homocysteine + H(+)</text>
        <dbReference type="Rhea" id="RHEA:65376"/>
        <dbReference type="Rhea" id="RHEA-COMP:16797"/>
        <dbReference type="Rhea" id="RHEA-COMP:16798"/>
        <dbReference type="ChEBI" id="CHEBI:15378"/>
        <dbReference type="ChEBI" id="CHEBI:57856"/>
        <dbReference type="ChEBI" id="CHEBI:59789"/>
        <dbReference type="ChEBI" id="CHEBI:156483"/>
        <dbReference type="ChEBI" id="CHEBI:156484"/>
        <dbReference type="EC" id="2.1.1.375"/>
    </reaction>
</comment>
<keyword evidence="18" id="KW-0511">Multifunctional enzyme</keyword>
<evidence type="ECO:0000256" key="17">
    <source>
        <dbReference type="ARBA" id="ARBA00023200"/>
    </source>
</evidence>
<dbReference type="EC" id="2.7.7.88" evidence="4"/>
<dbReference type="EC" id="2.1.1.375" evidence="21"/>
<evidence type="ECO:0000256" key="21">
    <source>
        <dbReference type="ARBA" id="ARBA00026099"/>
    </source>
</evidence>
<keyword evidence="13" id="KW-0067">ATP-binding</keyword>
<keyword evidence="15" id="KW-0693">Viral RNA replication</keyword>
<keyword evidence="10" id="KW-0548">Nucleotidyltransferase</keyword>
<organism evidence="30 31">
    <name type="scientific">Schistocephalus solidus rhabdovirus</name>
    <dbReference type="NCBI Taxonomy" id="2729339"/>
    <lineage>
        <taxon>Viruses</taxon>
        <taxon>Riboviria</taxon>
        <taxon>Orthornavirae</taxon>
        <taxon>Negarnaviricota</taxon>
        <taxon>Haploviricotina</taxon>
        <taxon>Monjiviricetes</taxon>
        <taxon>Mononegavirales</taxon>
        <taxon>Rhabdoviridae</taxon>
        <taxon>Rhabdoviridae incertae sedis</taxon>
        <taxon>Alphaplatrhavirus</taxon>
        <taxon>Alphaplatrhavirus solidus</taxon>
    </lineage>
</organism>
<feature type="compositionally biased region" description="Basic and acidic residues" evidence="27">
    <location>
        <begin position="48"/>
        <end position="69"/>
    </location>
</feature>
<keyword evidence="17" id="KW-1035">Host cytoplasm</keyword>